<organism evidence="1 2">
    <name type="scientific">Flavobacterium aurantiibacter</name>
    <dbReference type="NCBI Taxonomy" id="2023067"/>
    <lineage>
        <taxon>Bacteria</taxon>
        <taxon>Pseudomonadati</taxon>
        <taxon>Bacteroidota</taxon>
        <taxon>Flavobacteriia</taxon>
        <taxon>Flavobacteriales</taxon>
        <taxon>Flavobacteriaceae</taxon>
        <taxon>Flavobacterium</taxon>
    </lineage>
</organism>
<dbReference type="AlphaFoldDB" id="A0A256AB34"/>
<accession>A0A256AB34</accession>
<keyword evidence="2" id="KW-1185">Reference proteome</keyword>
<evidence type="ECO:0000313" key="2">
    <source>
        <dbReference type="Proteomes" id="UP000216035"/>
    </source>
</evidence>
<comment type="caution">
    <text evidence="1">The sequence shown here is derived from an EMBL/GenBank/DDBJ whole genome shotgun (WGS) entry which is preliminary data.</text>
</comment>
<dbReference type="EMBL" id="NOXX01000075">
    <property type="protein sequence ID" value="OYQ50364.1"/>
    <property type="molecule type" value="Genomic_DNA"/>
</dbReference>
<gene>
    <name evidence="1" type="ORF">CHX27_00955</name>
</gene>
<dbReference type="Proteomes" id="UP000216035">
    <property type="component" value="Unassembled WGS sequence"/>
</dbReference>
<evidence type="ECO:0000313" key="1">
    <source>
        <dbReference type="EMBL" id="OYQ50364.1"/>
    </source>
</evidence>
<protein>
    <submittedName>
        <fullName evidence="1">Uncharacterized protein</fullName>
    </submittedName>
</protein>
<reference evidence="1 2" key="1">
    <citation type="submission" date="2017-07" db="EMBL/GenBank/DDBJ databases">
        <title>Flavobacterium cyanobacteriorum sp. nov., isolated from cyanobacterial aggregates in a eutrophic lake.</title>
        <authorList>
            <person name="Cai H."/>
        </authorList>
    </citation>
    <scope>NUCLEOTIDE SEQUENCE [LARGE SCALE GENOMIC DNA]</scope>
    <source>
        <strain evidence="1 2">TH167</strain>
    </source>
</reference>
<dbReference type="RefSeq" id="WP_094484909.1">
    <property type="nucleotide sequence ID" value="NZ_NOXX01000075.1"/>
</dbReference>
<sequence>MFTENEQQALDLDWFFMADNKVGFVASAGGKLPSSVSLLDEGEFNLISSYFRNLPEKSIVEVNSDITKVKKVKSIDSYLKDFVFMAKKGLYCYDKKVLNDFSHLDYYLVAKPKTAFNSSVLPEEILAILQKTVYPKDIEHLKSFSITEIS</sequence>
<name>A0A256AB34_9FLAO</name>
<proteinExistence type="predicted"/>
<dbReference type="OrthoDB" id="666171at2"/>